<dbReference type="Proteomes" id="UP001500121">
    <property type="component" value="Unassembled WGS sequence"/>
</dbReference>
<dbReference type="InterPro" id="IPR043129">
    <property type="entry name" value="ATPase_NBD"/>
</dbReference>
<evidence type="ECO:0000256" key="1">
    <source>
        <dbReference type="ARBA" id="ARBA00006479"/>
    </source>
</evidence>
<dbReference type="RefSeq" id="WP_345478997.1">
    <property type="nucleotide sequence ID" value="NZ_BAABLP010000001.1"/>
</dbReference>
<dbReference type="PANTHER" id="PTHR18964:SF149">
    <property type="entry name" value="BIFUNCTIONAL UDP-N-ACETYLGLUCOSAMINE 2-EPIMERASE_N-ACETYLMANNOSAMINE KINASE"/>
    <property type="match status" value="1"/>
</dbReference>
<name>A0ABP8YQR1_9MICO</name>
<dbReference type="SUPFAM" id="SSF53067">
    <property type="entry name" value="Actin-like ATPase domain"/>
    <property type="match status" value="1"/>
</dbReference>
<proteinExistence type="inferred from homology"/>
<dbReference type="InterPro" id="IPR000600">
    <property type="entry name" value="ROK"/>
</dbReference>
<comment type="caution">
    <text evidence="2">The sequence shown here is derived from an EMBL/GenBank/DDBJ whole genome shotgun (WGS) entry which is preliminary data.</text>
</comment>
<dbReference type="Gene3D" id="1.10.10.10">
    <property type="entry name" value="Winged helix-like DNA-binding domain superfamily/Winged helix DNA-binding domain"/>
    <property type="match status" value="1"/>
</dbReference>
<evidence type="ECO:0000313" key="3">
    <source>
        <dbReference type="Proteomes" id="UP001500121"/>
    </source>
</evidence>
<dbReference type="EMBL" id="BAABLP010000001">
    <property type="protein sequence ID" value="GAA4735442.1"/>
    <property type="molecule type" value="Genomic_DNA"/>
</dbReference>
<reference evidence="3" key="1">
    <citation type="journal article" date="2019" name="Int. J. Syst. Evol. Microbiol.">
        <title>The Global Catalogue of Microorganisms (GCM) 10K type strain sequencing project: providing services to taxonomists for standard genome sequencing and annotation.</title>
        <authorList>
            <consortium name="The Broad Institute Genomics Platform"/>
            <consortium name="The Broad Institute Genome Sequencing Center for Infectious Disease"/>
            <person name="Wu L."/>
            <person name="Ma J."/>
        </authorList>
    </citation>
    <scope>NUCLEOTIDE SEQUENCE [LARGE SCALE GENOMIC DNA]</scope>
    <source>
        <strain evidence="3">JCM 19015</strain>
    </source>
</reference>
<comment type="similarity">
    <text evidence="1">Belongs to the ROK (NagC/XylR) family.</text>
</comment>
<organism evidence="2 3">
    <name type="scientific">Amnibacterium soli</name>
    <dbReference type="NCBI Taxonomy" id="1282736"/>
    <lineage>
        <taxon>Bacteria</taxon>
        <taxon>Bacillati</taxon>
        <taxon>Actinomycetota</taxon>
        <taxon>Actinomycetes</taxon>
        <taxon>Micrococcales</taxon>
        <taxon>Microbacteriaceae</taxon>
        <taxon>Amnibacterium</taxon>
    </lineage>
</organism>
<dbReference type="PANTHER" id="PTHR18964">
    <property type="entry name" value="ROK (REPRESSOR, ORF, KINASE) FAMILY"/>
    <property type="match status" value="1"/>
</dbReference>
<dbReference type="SUPFAM" id="SSF46785">
    <property type="entry name" value="Winged helix' DNA-binding domain"/>
    <property type="match status" value="1"/>
</dbReference>
<dbReference type="Pfam" id="PF00480">
    <property type="entry name" value="ROK"/>
    <property type="match status" value="1"/>
</dbReference>
<dbReference type="Gene3D" id="3.30.420.40">
    <property type="match status" value="2"/>
</dbReference>
<keyword evidence="3" id="KW-1185">Reference proteome</keyword>
<sequence>MLTTDPGGRAGGAERRRNLALMLQRVHLSPATRSELTRESGLNRSTVGALVADLAARGLVVEDEPAAGGQVGRPSPVVRAGERPVAIAINPEIDAITVALVRLGGEVLAVERTPFDAAPSVDEAVAAGAAAARRLLARQPDRQPVGAGLAVPGVVRAADGVVRLAPHLGWRDVPLAARFAEALGVPAAAANDAALGARAEGLFGAGRGVADLIYLNGGASGIGGGIVAGGVPLTGATGHAGEFGHTILAPTGAKDTLGVPGTLEAAVSRQALLRVLHLDSATPERLEAALTASDDPAVAHEVERQVNALATAIANAVTVLNPARVILGGSLSALAAVAGPRLEALVADRALPGIDERVEIRRSELGSRILLIGAAELAFGPLLADPSGHLPR</sequence>
<dbReference type="InterPro" id="IPR036388">
    <property type="entry name" value="WH-like_DNA-bd_sf"/>
</dbReference>
<protein>
    <submittedName>
        <fullName evidence="2">ROK family transcriptional regulator</fullName>
    </submittedName>
</protein>
<dbReference type="InterPro" id="IPR036390">
    <property type="entry name" value="WH_DNA-bd_sf"/>
</dbReference>
<evidence type="ECO:0000313" key="2">
    <source>
        <dbReference type="EMBL" id="GAA4735442.1"/>
    </source>
</evidence>
<gene>
    <name evidence="2" type="ORF">GCM10025783_01610</name>
</gene>
<accession>A0ABP8YQR1</accession>